<evidence type="ECO:0000313" key="2">
    <source>
        <dbReference type="EMBL" id="EEN51717.1"/>
    </source>
</evidence>
<dbReference type="SUPFAM" id="SSF49265">
    <property type="entry name" value="Fibronectin type III"/>
    <property type="match status" value="1"/>
</dbReference>
<dbReference type="CDD" id="cd00063">
    <property type="entry name" value="FN3"/>
    <property type="match status" value="1"/>
</dbReference>
<feature type="domain" description="Fibronectin type-III" evidence="1">
    <location>
        <begin position="1"/>
        <end position="63"/>
    </location>
</feature>
<dbReference type="AlphaFoldDB" id="C3Z7C1"/>
<dbReference type="Pfam" id="PF00041">
    <property type="entry name" value="fn3"/>
    <property type="match status" value="1"/>
</dbReference>
<sequence length="68" mass="7448">MISYNIIGLGSFADERNITDPSATSYVLDGLIVFTEYEIRIAAYNIEGVGVYSNPITQRTAEGGKMKL</sequence>
<dbReference type="EMBL" id="GG666590">
    <property type="protein sequence ID" value="EEN51717.1"/>
    <property type="molecule type" value="Genomic_DNA"/>
</dbReference>
<dbReference type="Gene3D" id="2.60.40.10">
    <property type="entry name" value="Immunoglobulins"/>
    <property type="match status" value="1"/>
</dbReference>
<dbReference type="InterPro" id="IPR003961">
    <property type="entry name" value="FN3_dom"/>
</dbReference>
<reference evidence="2" key="1">
    <citation type="journal article" date="2008" name="Nature">
        <title>The amphioxus genome and the evolution of the chordate karyotype.</title>
        <authorList>
            <consortium name="US DOE Joint Genome Institute (JGI-PGF)"/>
            <person name="Putnam N.H."/>
            <person name="Butts T."/>
            <person name="Ferrier D.E.K."/>
            <person name="Furlong R.F."/>
            <person name="Hellsten U."/>
            <person name="Kawashima T."/>
            <person name="Robinson-Rechavi M."/>
            <person name="Shoguchi E."/>
            <person name="Terry A."/>
            <person name="Yu J.-K."/>
            <person name="Benito-Gutierrez E.L."/>
            <person name="Dubchak I."/>
            <person name="Garcia-Fernandez J."/>
            <person name="Gibson-Brown J.J."/>
            <person name="Grigoriev I.V."/>
            <person name="Horton A.C."/>
            <person name="de Jong P.J."/>
            <person name="Jurka J."/>
            <person name="Kapitonov V.V."/>
            <person name="Kohara Y."/>
            <person name="Kuroki Y."/>
            <person name="Lindquist E."/>
            <person name="Lucas S."/>
            <person name="Osoegawa K."/>
            <person name="Pennacchio L.A."/>
            <person name="Salamov A.A."/>
            <person name="Satou Y."/>
            <person name="Sauka-Spengler T."/>
            <person name="Schmutz J."/>
            <person name="Shin-I T."/>
            <person name="Toyoda A."/>
            <person name="Bronner-Fraser M."/>
            <person name="Fujiyama A."/>
            <person name="Holland L.Z."/>
            <person name="Holland P.W.H."/>
            <person name="Satoh N."/>
            <person name="Rokhsar D.S."/>
        </authorList>
    </citation>
    <scope>NUCLEOTIDE SEQUENCE [LARGE SCALE GENOMIC DNA]</scope>
    <source>
        <strain evidence="2">S238N-H82</strain>
        <tissue evidence="2">Testes</tissue>
    </source>
</reference>
<dbReference type="InterPro" id="IPR036116">
    <property type="entry name" value="FN3_sf"/>
</dbReference>
<dbReference type="InParanoid" id="C3Z7C1"/>
<proteinExistence type="predicted"/>
<organism>
    <name type="scientific">Branchiostoma floridae</name>
    <name type="common">Florida lancelet</name>
    <name type="synonym">Amphioxus</name>
    <dbReference type="NCBI Taxonomy" id="7739"/>
    <lineage>
        <taxon>Eukaryota</taxon>
        <taxon>Metazoa</taxon>
        <taxon>Chordata</taxon>
        <taxon>Cephalochordata</taxon>
        <taxon>Leptocardii</taxon>
        <taxon>Amphioxiformes</taxon>
        <taxon>Branchiostomatidae</taxon>
        <taxon>Branchiostoma</taxon>
    </lineage>
</organism>
<accession>C3Z7C1</accession>
<evidence type="ECO:0000259" key="1">
    <source>
        <dbReference type="PROSITE" id="PS50853"/>
    </source>
</evidence>
<name>C3Z7C1_BRAFL</name>
<protein>
    <recommendedName>
        <fullName evidence="1">Fibronectin type-III domain-containing protein</fullName>
    </recommendedName>
</protein>
<dbReference type="PROSITE" id="PS50853">
    <property type="entry name" value="FN3"/>
    <property type="match status" value="1"/>
</dbReference>
<gene>
    <name evidence="2" type="ORF">BRAFLDRAFT_200669</name>
</gene>
<dbReference type="InterPro" id="IPR013783">
    <property type="entry name" value="Ig-like_fold"/>
</dbReference>